<sequence length="698" mass="76060">MVNLTLVSSRGNSVKYWPHSGFLGLTPVKVEGRVCTKLDSDQKLLPAKSITVSVRCYESRLGRIGAVASNVLVDYTQVLWSKPDGQEYAEIGESEYPFRITLPAHVGGFSTASFVEYRCVWRVEALLTHVHIVGVGSRQVKHANLPLVRYDLPPHLPPPQDSFPATLPSDLTRQTSKPRVPPLRYCIHAPKSPIGPADLVSIQICLLPCQSSVSIRSATLVIERRLHLHDTPPYSASTPIPIPHSSSFAESISYSPLESPASTSSSFTSTITPCTPSDSRAQLLPPPSVRASASSDSLSSKVTIHPIAAAESTGPFTRTENGLWSKTLTVQWPASKSSGRWGIGETIQSEMVSVRFVVRIKVIVSTSLGTDSLDLEEEEITVVSTNSSERRLALSRSHESLVETRSKSKSPRRSRRDRENTTPEPPLPASAAQLDHPNSPSSPSPSHYSNIPSKGKSVSRRPHTSAGPRDKSSLSFLSSSRNAPYVRTHDLSSSSSSHQRSSPVQVDDNTPYRRKMRPGTASTIQLTKSNAMGHVFSPVSTITSTDSGSSGRRSTMTSSTTSASAEDSVREWEEELARIETKSRRLSDLLGFGIKRKRRNNDPGGGPPSSTPALLKAFTGLAAGLMGFGYLLMKATVPSEEELYNRMAPDIRKKVDAARELRLAREAELKKQEEAQTPNNNTVDPDTIKPIWANPPQK</sequence>
<evidence type="ECO:0000313" key="12">
    <source>
        <dbReference type="Proteomes" id="UP000297245"/>
    </source>
</evidence>
<dbReference type="EMBL" id="ML179121">
    <property type="protein sequence ID" value="THU99341.1"/>
    <property type="molecule type" value="Genomic_DNA"/>
</dbReference>
<dbReference type="AlphaFoldDB" id="A0A4S8MAU0"/>
<evidence type="ECO:0000313" key="11">
    <source>
        <dbReference type="EMBL" id="THU99341.1"/>
    </source>
</evidence>
<evidence type="ECO:0000256" key="10">
    <source>
        <dbReference type="SAM" id="MobiDB-lite"/>
    </source>
</evidence>
<dbReference type="Pfam" id="PF07960">
    <property type="entry name" value="CBP4"/>
    <property type="match status" value="1"/>
</dbReference>
<dbReference type="OrthoDB" id="3230530at2759"/>
<evidence type="ECO:0000256" key="6">
    <source>
        <dbReference type="ARBA" id="ARBA00023128"/>
    </source>
</evidence>
<feature type="region of interest" description="Disordered" evidence="10">
    <location>
        <begin position="666"/>
        <end position="698"/>
    </location>
</feature>
<accession>A0A4S8MAU0</accession>
<keyword evidence="6" id="KW-0496">Mitochondrion</keyword>
<evidence type="ECO:0000256" key="2">
    <source>
        <dbReference type="ARBA" id="ARBA00006780"/>
    </source>
</evidence>
<feature type="compositionally biased region" description="Low complexity" evidence="10">
    <location>
        <begin position="260"/>
        <end position="277"/>
    </location>
</feature>
<organism evidence="11 12">
    <name type="scientific">Dendrothele bispora (strain CBS 962.96)</name>
    <dbReference type="NCBI Taxonomy" id="1314807"/>
    <lineage>
        <taxon>Eukaryota</taxon>
        <taxon>Fungi</taxon>
        <taxon>Dikarya</taxon>
        <taxon>Basidiomycota</taxon>
        <taxon>Agaricomycotina</taxon>
        <taxon>Agaricomycetes</taxon>
        <taxon>Agaricomycetidae</taxon>
        <taxon>Agaricales</taxon>
        <taxon>Agaricales incertae sedis</taxon>
        <taxon>Dendrothele</taxon>
    </lineage>
</organism>
<keyword evidence="5" id="KW-1133">Transmembrane helix</keyword>
<keyword evidence="3" id="KW-0812">Transmembrane</keyword>
<feature type="compositionally biased region" description="Basic and acidic residues" evidence="10">
    <location>
        <begin position="388"/>
        <end position="406"/>
    </location>
</feature>
<evidence type="ECO:0000256" key="7">
    <source>
        <dbReference type="ARBA" id="ARBA00023136"/>
    </source>
</evidence>
<dbReference type="InterPro" id="IPR012420">
    <property type="entry name" value="Cbp4"/>
</dbReference>
<evidence type="ECO:0000256" key="5">
    <source>
        <dbReference type="ARBA" id="ARBA00022989"/>
    </source>
</evidence>
<dbReference type="GO" id="GO:0005743">
    <property type="term" value="C:mitochondrial inner membrane"/>
    <property type="evidence" value="ECO:0007669"/>
    <property type="project" value="UniProtKB-SubCell"/>
</dbReference>
<reference evidence="11 12" key="1">
    <citation type="journal article" date="2019" name="Nat. Ecol. Evol.">
        <title>Megaphylogeny resolves global patterns of mushroom evolution.</title>
        <authorList>
            <person name="Varga T."/>
            <person name="Krizsan K."/>
            <person name="Foldi C."/>
            <person name="Dima B."/>
            <person name="Sanchez-Garcia M."/>
            <person name="Sanchez-Ramirez S."/>
            <person name="Szollosi G.J."/>
            <person name="Szarkandi J.G."/>
            <person name="Papp V."/>
            <person name="Albert L."/>
            <person name="Andreopoulos W."/>
            <person name="Angelini C."/>
            <person name="Antonin V."/>
            <person name="Barry K.W."/>
            <person name="Bougher N.L."/>
            <person name="Buchanan P."/>
            <person name="Buyck B."/>
            <person name="Bense V."/>
            <person name="Catcheside P."/>
            <person name="Chovatia M."/>
            <person name="Cooper J."/>
            <person name="Damon W."/>
            <person name="Desjardin D."/>
            <person name="Finy P."/>
            <person name="Geml J."/>
            <person name="Haridas S."/>
            <person name="Hughes K."/>
            <person name="Justo A."/>
            <person name="Karasinski D."/>
            <person name="Kautmanova I."/>
            <person name="Kiss B."/>
            <person name="Kocsube S."/>
            <person name="Kotiranta H."/>
            <person name="LaButti K.M."/>
            <person name="Lechner B.E."/>
            <person name="Liimatainen K."/>
            <person name="Lipzen A."/>
            <person name="Lukacs Z."/>
            <person name="Mihaltcheva S."/>
            <person name="Morgado L.N."/>
            <person name="Niskanen T."/>
            <person name="Noordeloos M.E."/>
            <person name="Ohm R.A."/>
            <person name="Ortiz-Santana B."/>
            <person name="Ovrebo C."/>
            <person name="Racz N."/>
            <person name="Riley R."/>
            <person name="Savchenko A."/>
            <person name="Shiryaev A."/>
            <person name="Soop K."/>
            <person name="Spirin V."/>
            <person name="Szebenyi C."/>
            <person name="Tomsovsky M."/>
            <person name="Tulloss R.E."/>
            <person name="Uehling J."/>
            <person name="Grigoriev I.V."/>
            <person name="Vagvolgyi C."/>
            <person name="Papp T."/>
            <person name="Martin F.M."/>
            <person name="Miettinen O."/>
            <person name="Hibbett D.S."/>
            <person name="Nagy L.G."/>
        </authorList>
    </citation>
    <scope>NUCLEOTIDE SEQUENCE [LARGE SCALE GENOMIC DNA]</scope>
    <source>
        <strain evidence="11 12">CBS 962.96</strain>
    </source>
</reference>
<feature type="compositionally biased region" description="Polar residues" evidence="10">
    <location>
        <begin position="675"/>
        <end position="684"/>
    </location>
</feature>
<keyword evidence="12" id="KW-1185">Reference proteome</keyword>
<name>A0A4S8MAU0_DENBC</name>
<dbReference type="Proteomes" id="UP000297245">
    <property type="component" value="Unassembled WGS sequence"/>
</dbReference>
<protein>
    <submittedName>
        <fullName evidence="11">Uncharacterized protein</fullName>
    </submittedName>
</protein>
<feature type="compositionally biased region" description="Low complexity" evidence="10">
    <location>
        <begin position="540"/>
        <end position="566"/>
    </location>
</feature>
<keyword evidence="4" id="KW-0999">Mitochondrion inner membrane</keyword>
<keyword evidence="8" id="KW-0143">Chaperone</keyword>
<feature type="region of interest" description="Disordered" evidence="10">
    <location>
        <begin position="260"/>
        <end position="297"/>
    </location>
</feature>
<evidence type="ECO:0000256" key="1">
    <source>
        <dbReference type="ARBA" id="ARBA00004434"/>
    </source>
</evidence>
<feature type="compositionally biased region" description="Low complexity" evidence="10">
    <location>
        <begin position="436"/>
        <end position="453"/>
    </location>
</feature>
<feature type="region of interest" description="Disordered" evidence="10">
    <location>
        <begin position="537"/>
        <end position="570"/>
    </location>
</feature>
<evidence type="ECO:0000256" key="9">
    <source>
        <dbReference type="ARBA" id="ARBA00025413"/>
    </source>
</evidence>
<feature type="compositionally biased region" description="Low complexity" evidence="10">
    <location>
        <begin position="492"/>
        <end position="502"/>
    </location>
</feature>
<keyword evidence="7" id="KW-0472">Membrane</keyword>
<comment type="similarity">
    <text evidence="2">Belongs to the CBP4 family.</text>
</comment>
<comment type="function">
    <text evidence="9">Essential for the assembly of ubiquinol-cytochrome c reductase. It has a direct effect on the correct occurrence of the Rieske protein, core 4, core 5 and apocytochrome b.</text>
</comment>
<evidence type="ECO:0000256" key="3">
    <source>
        <dbReference type="ARBA" id="ARBA00022692"/>
    </source>
</evidence>
<proteinExistence type="inferred from homology"/>
<feature type="region of interest" description="Disordered" evidence="10">
    <location>
        <begin position="383"/>
        <end position="516"/>
    </location>
</feature>
<evidence type="ECO:0000256" key="4">
    <source>
        <dbReference type="ARBA" id="ARBA00022792"/>
    </source>
</evidence>
<gene>
    <name evidence="11" type="ORF">K435DRAFT_837698</name>
</gene>
<evidence type="ECO:0000256" key="8">
    <source>
        <dbReference type="ARBA" id="ARBA00023186"/>
    </source>
</evidence>
<comment type="subcellular location">
    <subcellularLocation>
        <location evidence="1">Mitochondrion inner membrane</location>
        <topology evidence="1">Single-pass membrane protein</topology>
    </subcellularLocation>
</comment>